<proteinExistence type="predicted"/>
<name>B5CTJ1_PHOPM</name>
<protein>
    <submittedName>
        <fullName evidence="1">Uncharacterized protein</fullName>
    </submittedName>
</protein>
<comment type="caution">
    <text evidence="1">The sequence shown here is derived from an EMBL/GenBank/DDBJ whole genome shotgun (WGS) entry which is preliminary data.</text>
</comment>
<evidence type="ECO:0000313" key="1">
    <source>
        <dbReference type="EMBL" id="EDY97516.1"/>
    </source>
</evidence>
<dbReference type="AlphaFoldDB" id="B5CTJ1"/>
<gene>
    <name evidence="1" type="ORF">BACPLE_00005</name>
</gene>
<reference evidence="1 2" key="2">
    <citation type="submission" date="2008-08" db="EMBL/GenBank/DDBJ databases">
        <authorList>
            <person name="Fulton L."/>
            <person name="Clifton S."/>
            <person name="Fulton B."/>
            <person name="Xu J."/>
            <person name="Minx P."/>
            <person name="Pepin K.H."/>
            <person name="Johnson M."/>
            <person name="Thiruvilangam P."/>
            <person name="Bhonagiri V."/>
            <person name="Nash W.E."/>
            <person name="Mardis E.R."/>
            <person name="Wilson R.K."/>
        </authorList>
    </citation>
    <scope>NUCLEOTIDE SEQUENCE [LARGE SCALE GENOMIC DNA]</scope>
    <source>
        <strain evidence="2">DSM 17135 / JCM 12973 / M2</strain>
    </source>
</reference>
<dbReference type="HOGENOM" id="CLU_3095704_0_0_10"/>
<dbReference type="EMBL" id="ABQC02000001">
    <property type="protein sequence ID" value="EDY97516.1"/>
    <property type="molecule type" value="Genomic_DNA"/>
</dbReference>
<organism evidence="1 2">
    <name type="scientific">Phocaeicola plebeius (strain DSM 17135 / JCM 12973 / CCUG 54634 / M2)</name>
    <name type="common">Bacteroides plebeius</name>
    <dbReference type="NCBI Taxonomy" id="484018"/>
    <lineage>
        <taxon>Bacteria</taxon>
        <taxon>Pseudomonadati</taxon>
        <taxon>Bacteroidota</taxon>
        <taxon>Bacteroidia</taxon>
        <taxon>Bacteroidales</taxon>
        <taxon>Bacteroidaceae</taxon>
        <taxon>Phocaeicola</taxon>
    </lineage>
</organism>
<reference evidence="1 2" key="1">
    <citation type="submission" date="2008-08" db="EMBL/GenBank/DDBJ databases">
        <title>Draft genome sequence of Bacteroides plebeius (DSM 17135).</title>
        <authorList>
            <person name="Sudarsanam P."/>
            <person name="Ley R."/>
            <person name="Guruge J."/>
            <person name="Turnbaugh P.J."/>
            <person name="Mahowald M."/>
            <person name="Liep D."/>
            <person name="Gordon J."/>
        </authorList>
    </citation>
    <scope>NUCLEOTIDE SEQUENCE [LARGE SCALE GENOMIC DNA]</scope>
    <source>
        <strain evidence="2">DSM 17135 / JCM 12973 / M2</strain>
    </source>
</reference>
<dbReference type="Proteomes" id="UP000003452">
    <property type="component" value="Unassembled WGS sequence"/>
</dbReference>
<accession>B5CTJ1</accession>
<sequence>MQRSPTDDFLLCLVSFSLLSGFCSQAHPEHMAERLQIPSGRLTFAKGYSTL</sequence>
<evidence type="ECO:0000313" key="2">
    <source>
        <dbReference type="Proteomes" id="UP000003452"/>
    </source>
</evidence>